<dbReference type="Proteomes" id="UP001062846">
    <property type="component" value="Chromosome 4"/>
</dbReference>
<keyword evidence="2" id="KW-1185">Reference proteome</keyword>
<reference evidence="1" key="1">
    <citation type="submission" date="2022-02" db="EMBL/GenBank/DDBJ databases">
        <title>Plant Genome Project.</title>
        <authorList>
            <person name="Zhang R.-G."/>
        </authorList>
    </citation>
    <scope>NUCLEOTIDE SEQUENCE</scope>
    <source>
        <strain evidence="1">AT1</strain>
    </source>
</reference>
<gene>
    <name evidence="1" type="ORF">RHMOL_Rhmol04G0307200</name>
</gene>
<dbReference type="EMBL" id="CM046391">
    <property type="protein sequence ID" value="KAI8561062.1"/>
    <property type="molecule type" value="Genomic_DNA"/>
</dbReference>
<accession>A0ACC0P7S9</accession>
<comment type="caution">
    <text evidence="1">The sequence shown here is derived from an EMBL/GenBank/DDBJ whole genome shotgun (WGS) entry which is preliminary data.</text>
</comment>
<proteinExistence type="predicted"/>
<sequence length="288" mass="33455">MEGSESEAVFDALNLNPQLFINEAVNCVRNMVDDAFDYYHQNASEMLKIEEGTERSQDISEVNPISCLYFDLLLLFLKFNALDRLGLPCKLCHFVWHFWYKFFLQGVAYLREMVHSALDKPMARWENYCLRQCFVVPEGFSLPKANEFAGDSSMDLDISSDQELDAQLDKLRNQLALLGKENSELDKERRALERQSLLSNRYAGSVNEALQLYEQHSVHDMFQELTKTASELRKKMEQQKAKKLEQGERIRRERMHIPIGELPTNRSNGLFKVALEELQEFNATIKNV</sequence>
<name>A0ACC0P7S9_RHOML</name>
<organism evidence="1 2">
    <name type="scientific">Rhododendron molle</name>
    <name type="common">Chinese azalea</name>
    <name type="synonym">Azalea mollis</name>
    <dbReference type="NCBI Taxonomy" id="49168"/>
    <lineage>
        <taxon>Eukaryota</taxon>
        <taxon>Viridiplantae</taxon>
        <taxon>Streptophyta</taxon>
        <taxon>Embryophyta</taxon>
        <taxon>Tracheophyta</taxon>
        <taxon>Spermatophyta</taxon>
        <taxon>Magnoliopsida</taxon>
        <taxon>eudicotyledons</taxon>
        <taxon>Gunneridae</taxon>
        <taxon>Pentapetalae</taxon>
        <taxon>asterids</taxon>
        <taxon>Ericales</taxon>
        <taxon>Ericaceae</taxon>
        <taxon>Ericoideae</taxon>
        <taxon>Rhodoreae</taxon>
        <taxon>Rhododendron</taxon>
    </lineage>
</organism>
<protein>
    <submittedName>
        <fullName evidence="1">Uncharacterized protein</fullName>
    </submittedName>
</protein>
<evidence type="ECO:0000313" key="2">
    <source>
        <dbReference type="Proteomes" id="UP001062846"/>
    </source>
</evidence>
<evidence type="ECO:0000313" key="1">
    <source>
        <dbReference type="EMBL" id="KAI8561062.1"/>
    </source>
</evidence>